<proteinExistence type="inferred from homology"/>
<keyword evidence="21" id="KW-1185">Reference proteome</keyword>
<dbReference type="GO" id="GO:0005737">
    <property type="term" value="C:cytoplasm"/>
    <property type="evidence" value="ECO:0000318"/>
    <property type="project" value="GO_Central"/>
</dbReference>
<dbReference type="InterPro" id="IPR008350">
    <property type="entry name" value="MAPK_ERK3/4"/>
</dbReference>
<comment type="cofactor">
    <cofactor evidence="1">
        <name>Mg(2+)</name>
        <dbReference type="ChEBI" id="CHEBI:18420"/>
    </cofactor>
</comment>
<evidence type="ECO:0000313" key="20">
    <source>
        <dbReference type="EMBL" id="EDO40573.1"/>
    </source>
</evidence>
<dbReference type="GO" id="GO:0005634">
    <property type="term" value="C:nucleus"/>
    <property type="evidence" value="ECO:0000318"/>
    <property type="project" value="GO_Central"/>
</dbReference>
<evidence type="ECO:0000256" key="7">
    <source>
        <dbReference type="ARBA" id="ARBA00022679"/>
    </source>
</evidence>
<dbReference type="GO" id="GO:0016605">
    <property type="term" value="C:PML body"/>
    <property type="evidence" value="ECO:0007669"/>
    <property type="project" value="UniProtKB-SubCell"/>
</dbReference>
<dbReference type="Pfam" id="PF00069">
    <property type="entry name" value="Pkinase"/>
    <property type="match status" value="1"/>
</dbReference>
<dbReference type="Proteomes" id="UP000001593">
    <property type="component" value="Unassembled WGS sequence"/>
</dbReference>
<dbReference type="PROSITE" id="PS50011">
    <property type="entry name" value="PROTEIN_KINASE_DOM"/>
    <property type="match status" value="1"/>
</dbReference>
<dbReference type="EMBL" id="DS469589">
    <property type="protein sequence ID" value="EDO40573.1"/>
    <property type="molecule type" value="Genomic_DNA"/>
</dbReference>
<dbReference type="InParanoid" id="A7S6R5"/>
<dbReference type="SMART" id="SM00220">
    <property type="entry name" value="S_TKc"/>
    <property type="match status" value="1"/>
</dbReference>
<protein>
    <recommendedName>
        <fullName evidence="16">Mitogen-activated protein kinase 7</fullName>
    </recommendedName>
</protein>
<keyword evidence="13" id="KW-0539">Nucleus</keyword>
<evidence type="ECO:0000256" key="12">
    <source>
        <dbReference type="ARBA" id="ARBA00022990"/>
    </source>
</evidence>
<evidence type="ECO:0000256" key="17">
    <source>
        <dbReference type="PROSITE-ProRule" id="PRU10141"/>
    </source>
</evidence>
<evidence type="ECO:0000256" key="2">
    <source>
        <dbReference type="ARBA" id="ARBA00004322"/>
    </source>
</evidence>
<dbReference type="InterPro" id="IPR011009">
    <property type="entry name" value="Kinase-like_dom_sf"/>
</dbReference>
<dbReference type="GO" id="GO:0004674">
    <property type="term" value="F:protein serine/threonine kinase activity"/>
    <property type="evidence" value="ECO:0000318"/>
    <property type="project" value="GO_Central"/>
</dbReference>
<name>A7S6R5_NEMVE</name>
<dbReference type="CDD" id="cd07855">
    <property type="entry name" value="STKc_ERK5"/>
    <property type="match status" value="1"/>
</dbReference>
<organism evidence="20 21">
    <name type="scientific">Nematostella vectensis</name>
    <name type="common">Starlet sea anemone</name>
    <dbReference type="NCBI Taxonomy" id="45351"/>
    <lineage>
        <taxon>Eukaryota</taxon>
        <taxon>Metazoa</taxon>
        <taxon>Cnidaria</taxon>
        <taxon>Anthozoa</taxon>
        <taxon>Hexacorallia</taxon>
        <taxon>Actiniaria</taxon>
        <taxon>Edwardsiidae</taxon>
        <taxon>Nematostella</taxon>
    </lineage>
</organism>
<dbReference type="InterPro" id="IPR000719">
    <property type="entry name" value="Prot_kinase_dom"/>
</dbReference>
<dbReference type="GO" id="GO:0004707">
    <property type="term" value="F:MAP kinase activity"/>
    <property type="evidence" value="ECO:0007669"/>
    <property type="project" value="InterPro"/>
</dbReference>
<evidence type="ECO:0000259" key="19">
    <source>
        <dbReference type="PROSITE" id="PS50011"/>
    </source>
</evidence>
<comment type="function">
    <text evidence="15">Plays a role in various cellular processes such as proliferation, differentiation and cell survival. The upstream activator of MAPK7 is the MAPK kinase MAP2K5. Upon activation, it translocates to the nucleus and phosphorylates various downstream targets including MEF2C. EGF activates MAPK7 through a Ras-independent and MAP2K5-dependent pathway. As part of the MAPK/ERK signaling pathway, acts as a negative regulator of apoptosis in cardiomyocytes via interaction with STUB1/CHIP and promotion of STUB1-mediated ubiquitination and degradation of ICER-type isoforms of CREM. May have a role in muscle cell differentiation. May be important for endothelial function and maintenance of blood vessel integrity. MAP2K5 and MAPK7 interact specifically with one another and not with MEK1/ERK1 or MEK2/ERK2 pathways. Phosphorylates SGK1 at Ser-78 and this is required for growth factor-induced cell cycle progression. Involved in the regulation of p53/TP53 by disrupting the PML-MDM2 interaction.</text>
</comment>
<dbReference type="PROSITE" id="PS00108">
    <property type="entry name" value="PROTEIN_KINASE_ST"/>
    <property type="match status" value="1"/>
</dbReference>
<dbReference type="PRINTS" id="PR01771">
    <property type="entry name" value="ERK3ERK4MAPK"/>
</dbReference>
<keyword evidence="11 17" id="KW-0067">ATP-binding</keyword>
<evidence type="ECO:0000256" key="4">
    <source>
        <dbReference type="ARBA" id="ARBA00022490"/>
    </source>
</evidence>
<keyword evidence="12" id="KW-0007">Acetylation</keyword>
<accession>A7S6R5</accession>
<gene>
    <name evidence="20" type="ORF">NEMVEDRAFT_v1g106787</name>
</gene>
<evidence type="ECO:0000256" key="9">
    <source>
        <dbReference type="ARBA" id="ARBA00022777"/>
    </source>
</evidence>
<evidence type="ECO:0000256" key="3">
    <source>
        <dbReference type="ARBA" id="ARBA00004496"/>
    </source>
</evidence>
<evidence type="ECO:0000256" key="1">
    <source>
        <dbReference type="ARBA" id="ARBA00001946"/>
    </source>
</evidence>
<sequence>MAKRSYTIKDKNTEIKFVVDARYKLIETIGNGAYGVVCSAMDTRTGAKVAVKKISRAFDVLTTARRTHRELKILRHFKHDNIICIRDILKPPVNLDEFDDVYVVLDLMESDLHRIIHTDQPLTTEHVRYFLYQILRGLKYIHSAKVLHRDLKPSNLLVNENAELKIGDFGMARGLCSSPLEQKRFMTEYVATRWYRAPELMLSLNEYSEAIDMWSVGCILAEMIGRRPLFPGANYLNQLQMILSVTGTPSQNFIERMGAERVKTYLNQLPHKDPVPFEKFFPKAHPEAINLLSQMLQLDPKERITVENALQHPFLKEYHSEEDEPTCYSPLDFKFDTVLMTKEALKEAIVNEIKDFQKKQALVLSPVLTVPDINHIGKKTGSTDLKGEEHI</sequence>
<evidence type="ECO:0000256" key="11">
    <source>
        <dbReference type="ARBA" id="ARBA00022840"/>
    </source>
</evidence>
<dbReference type="OMA" id="FMTQYVS"/>
<keyword evidence="6" id="KW-0597">Phosphoprotein</keyword>
<dbReference type="PANTHER" id="PTHR24055">
    <property type="entry name" value="MITOGEN-ACTIVATED PROTEIN KINASE"/>
    <property type="match status" value="1"/>
</dbReference>
<evidence type="ECO:0000256" key="15">
    <source>
        <dbReference type="ARBA" id="ARBA00058403"/>
    </source>
</evidence>
<evidence type="ECO:0000256" key="10">
    <source>
        <dbReference type="ARBA" id="ARBA00022782"/>
    </source>
</evidence>
<dbReference type="HOGENOM" id="CLU_000288_181_1_1"/>
<evidence type="ECO:0000256" key="6">
    <source>
        <dbReference type="ARBA" id="ARBA00022553"/>
    </source>
</evidence>
<dbReference type="Gene3D" id="3.30.200.20">
    <property type="entry name" value="Phosphorylase Kinase, domain 1"/>
    <property type="match status" value="1"/>
</dbReference>
<dbReference type="Gene3D" id="1.10.510.10">
    <property type="entry name" value="Transferase(Phosphotransferase) domain 1"/>
    <property type="match status" value="1"/>
</dbReference>
<dbReference type="STRING" id="45351.A7S6R5"/>
<dbReference type="AlphaFoldDB" id="A7S6R5"/>
<dbReference type="FunFam" id="1.10.510.10:FF:000013">
    <property type="entry name" value="Mitogen-activated protein kinase"/>
    <property type="match status" value="1"/>
</dbReference>
<dbReference type="GO" id="GO:0035556">
    <property type="term" value="P:intracellular signal transduction"/>
    <property type="evidence" value="ECO:0000318"/>
    <property type="project" value="GO_Central"/>
</dbReference>
<dbReference type="PhylomeDB" id="A7S6R5"/>
<evidence type="ECO:0000256" key="5">
    <source>
        <dbReference type="ARBA" id="ARBA00022527"/>
    </source>
</evidence>
<feature type="domain" description="Protein kinase" evidence="19">
    <location>
        <begin position="23"/>
        <end position="315"/>
    </location>
</feature>
<dbReference type="GO" id="GO:0005524">
    <property type="term" value="F:ATP binding"/>
    <property type="evidence" value="ECO:0007669"/>
    <property type="project" value="UniProtKB-UniRule"/>
</dbReference>
<evidence type="ECO:0000256" key="14">
    <source>
        <dbReference type="ARBA" id="ARBA00023306"/>
    </source>
</evidence>
<keyword evidence="9" id="KW-0418">Kinase</keyword>
<reference evidence="20 21" key="1">
    <citation type="journal article" date="2007" name="Science">
        <title>Sea anemone genome reveals ancestral eumetazoan gene repertoire and genomic organization.</title>
        <authorList>
            <person name="Putnam N.H."/>
            <person name="Srivastava M."/>
            <person name="Hellsten U."/>
            <person name="Dirks B."/>
            <person name="Chapman J."/>
            <person name="Salamov A."/>
            <person name="Terry A."/>
            <person name="Shapiro H."/>
            <person name="Lindquist E."/>
            <person name="Kapitonov V.V."/>
            <person name="Jurka J."/>
            <person name="Genikhovich G."/>
            <person name="Grigoriev I.V."/>
            <person name="Lucas S.M."/>
            <person name="Steele R.E."/>
            <person name="Finnerty J.R."/>
            <person name="Technau U."/>
            <person name="Martindale M.Q."/>
            <person name="Rokhsar D.S."/>
        </authorList>
    </citation>
    <scope>NUCLEOTIDE SEQUENCE [LARGE SCALE GENOMIC DNA]</scope>
    <source>
        <strain evidence="21">CH2 X CH6</strain>
    </source>
</reference>
<keyword evidence="14" id="KW-0131">Cell cycle</keyword>
<feature type="binding site" evidence="17">
    <location>
        <position position="53"/>
    </location>
    <ligand>
        <name>ATP</name>
        <dbReference type="ChEBI" id="CHEBI:30616"/>
    </ligand>
</feature>
<dbReference type="FunFam" id="3.30.200.20:FF:000242">
    <property type="entry name" value="Mitogen-activated protein kinase"/>
    <property type="match status" value="1"/>
</dbReference>
<dbReference type="InterPro" id="IPR017441">
    <property type="entry name" value="Protein_kinase_ATP_BS"/>
</dbReference>
<evidence type="ECO:0000256" key="16">
    <source>
        <dbReference type="ARBA" id="ARBA00071827"/>
    </source>
</evidence>
<keyword evidence="4" id="KW-0963">Cytoplasm</keyword>
<evidence type="ECO:0000256" key="8">
    <source>
        <dbReference type="ARBA" id="ARBA00022741"/>
    </source>
</evidence>
<dbReference type="GO" id="GO:0030154">
    <property type="term" value="P:cell differentiation"/>
    <property type="evidence" value="ECO:0007669"/>
    <property type="project" value="UniProtKB-KW"/>
</dbReference>
<evidence type="ECO:0000256" key="13">
    <source>
        <dbReference type="ARBA" id="ARBA00023242"/>
    </source>
</evidence>
<dbReference type="OrthoDB" id="192887at2759"/>
<dbReference type="InterPro" id="IPR008271">
    <property type="entry name" value="Ser/Thr_kinase_AS"/>
</dbReference>
<comment type="subcellular location">
    <subcellularLocation>
        <location evidence="3">Cytoplasm</location>
    </subcellularLocation>
    <subcellularLocation>
        <location evidence="2">Nucleus</location>
        <location evidence="2">PML body</location>
    </subcellularLocation>
</comment>
<evidence type="ECO:0000313" key="21">
    <source>
        <dbReference type="Proteomes" id="UP000001593"/>
    </source>
</evidence>
<dbReference type="eggNOG" id="KOG0660">
    <property type="taxonomic scope" value="Eukaryota"/>
</dbReference>
<dbReference type="PROSITE" id="PS00107">
    <property type="entry name" value="PROTEIN_KINASE_ATP"/>
    <property type="match status" value="1"/>
</dbReference>
<dbReference type="KEGG" id="nve:5512299"/>
<keyword evidence="10" id="KW-0221">Differentiation</keyword>
<keyword evidence="8 17" id="KW-0547">Nucleotide-binding</keyword>
<comment type="similarity">
    <text evidence="18">Belongs to the protein kinase superfamily.</text>
</comment>
<evidence type="ECO:0000256" key="18">
    <source>
        <dbReference type="RuleBase" id="RU000304"/>
    </source>
</evidence>
<keyword evidence="7" id="KW-0808">Transferase</keyword>
<keyword evidence="5 18" id="KW-0723">Serine/threonine-protein kinase</keyword>
<dbReference type="SUPFAM" id="SSF56112">
    <property type="entry name" value="Protein kinase-like (PK-like)"/>
    <property type="match status" value="1"/>
</dbReference>
<dbReference type="InterPro" id="IPR050117">
    <property type="entry name" value="MAPK"/>
</dbReference>